<evidence type="ECO:0000313" key="1">
    <source>
        <dbReference type="EMBL" id="CCD50233.1"/>
    </source>
</evidence>
<dbReference type="Proteomes" id="UP000008177">
    <property type="component" value="Unplaced contigs"/>
</dbReference>
<dbReference type="EMBL" id="FQ790324">
    <property type="protein sequence ID" value="CCD50233.1"/>
    <property type="molecule type" value="Genomic_DNA"/>
</dbReference>
<gene>
    <name evidence="1" type="ORF">BofuT4_uP091920.1</name>
</gene>
<dbReference type="InParanoid" id="G2YEN5"/>
<sequence>MFSVYATVSDKMDEMRCDLVPPIILCKLHDRCSKIVSEISTPFRYVFPTPLLLV</sequence>
<accession>G2YEN5</accession>
<evidence type="ECO:0000313" key="2">
    <source>
        <dbReference type="Proteomes" id="UP000008177"/>
    </source>
</evidence>
<dbReference type="AlphaFoldDB" id="G2YEN5"/>
<reference evidence="2" key="1">
    <citation type="journal article" date="2011" name="PLoS Genet.">
        <title>Genomic analysis of the necrotrophic fungal pathogens Sclerotinia sclerotiorum and Botrytis cinerea.</title>
        <authorList>
            <person name="Amselem J."/>
            <person name="Cuomo C.A."/>
            <person name="van Kan J.A."/>
            <person name="Viaud M."/>
            <person name="Benito E.P."/>
            <person name="Couloux A."/>
            <person name="Coutinho P.M."/>
            <person name="de Vries R.P."/>
            <person name="Dyer P.S."/>
            <person name="Fillinger S."/>
            <person name="Fournier E."/>
            <person name="Gout L."/>
            <person name="Hahn M."/>
            <person name="Kohn L."/>
            <person name="Lapalu N."/>
            <person name="Plummer K.M."/>
            <person name="Pradier J.M."/>
            <person name="Quevillon E."/>
            <person name="Sharon A."/>
            <person name="Simon A."/>
            <person name="ten Have A."/>
            <person name="Tudzynski B."/>
            <person name="Tudzynski P."/>
            <person name="Wincker P."/>
            <person name="Andrew M."/>
            <person name="Anthouard V."/>
            <person name="Beever R.E."/>
            <person name="Beffa R."/>
            <person name="Benoit I."/>
            <person name="Bouzid O."/>
            <person name="Brault B."/>
            <person name="Chen Z."/>
            <person name="Choquer M."/>
            <person name="Collemare J."/>
            <person name="Cotton P."/>
            <person name="Danchin E.G."/>
            <person name="Da Silva C."/>
            <person name="Gautier A."/>
            <person name="Giraud C."/>
            <person name="Giraud T."/>
            <person name="Gonzalez C."/>
            <person name="Grossetete S."/>
            <person name="Guldener U."/>
            <person name="Henrissat B."/>
            <person name="Howlett B.J."/>
            <person name="Kodira C."/>
            <person name="Kretschmer M."/>
            <person name="Lappartient A."/>
            <person name="Leroch M."/>
            <person name="Levis C."/>
            <person name="Mauceli E."/>
            <person name="Neuveglise C."/>
            <person name="Oeser B."/>
            <person name="Pearson M."/>
            <person name="Poulain J."/>
            <person name="Poussereau N."/>
            <person name="Quesneville H."/>
            <person name="Rascle C."/>
            <person name="Schumacher J."/>
            <person name="Segurens B."/>
            <person name="Sexton A."/>
            <person name="Silva E."/>
            <person name="Sirven C."/>
            <person name="Soanes D.M."/>
            <person name="Talbot N.J."/>
            <person name="Templeton M."/>
            <person name="Yandava C."/>
            <person name="Yarden O."/>
            <person name="Zeng Q."/>
            <person name="Rollins J.A."/>
            <person name="Lebrun M.H."/>
            <person name="Dickman M."/>
        </authorList>
    </citation>
    <scope>NUCLEOTIDE SEQUENCE [LARGE SCALE GENOMIC DNA]</scope>
    <source>
        <strain evidence="2">T4</strain>
    </source>
</reference>
<protein>
    <submittedName>
        <fullName evidence="1">Uncharacterized protein</fullName>
    </submittedName>
</protein>
<dbReference type="HOGENOM" id="CLU_3050079_0_0_1"/>
<organism evidence="1 2">
    <name type="scientific">Botryotinia fuckeliana (strain T4)</name>
    <name type="common">Noble rot fungus</name>
    <name type="synonym">Botrytis cinerea</name>
    <dbReference type="NCBI Taxonomy" id="999810"/>
    <lineage>
        <taxon>Eukaryota</taxon>
        <taxon>Fungi</taxon>
        <taxon>Dikarya</taxon>
        <taxon>Ascomycota</taxon>
        <taxon>Pezizomycotina</taxon>
        <taxon>Leotiomycetes</taxon>
        <taxon>Helotiales</taxon>
        <taxon>Sclerotiniaceae</taxon>
        <taxon>Botrytis</taxon>
    </lineage>
</organism>
<name>G2YEN5_BOTF4</name>
<proteinExistence type="predicted"/>